<dbReference type="EMBL" id="JANPWB010000015">
    <property type="protein sequence ID" value="KAJ1090890.1"/>
    <property type="molecule type" value="Genomic_DNA"/>
</dbReference>
<evidence type="ECO:0000313" key="2">
    <source>
        <dbReference type="EMBL" id="KAJ1090890.1"/>
    </source>
</evidence>
<keyword evidence="3" id="KW-1185">Reference proteome</keyword>
<evidence type="ECO:0000256" key="1">
    <source>
        <dbReference type="SAM" id="MobiDB-lite"/>
    </source>
</evidence>
<feature type="compositionally biased region" description="Basic and acidic residues" evidence="1">
    <location>
        <begin position="69"/>
        <end position="97"/>
    </location>
</feature>
<feature type="region of interest" description="Disordered" evidence="1">
    <location>
        <begin position="332"/>
        <end position="395"/>
    </location>
</feature>
<evidence type="ECO:0000313" key="3">
    <source>
        <dbReference type="Proteomes" id="UP001066276"/>
    </source>
</evidence>
<feature type="compositionally biased region" description="Basic and acidic residues" evidence="1">
    <location>
        <begin position="186"/>
        <end position="203"/>
    </location>
</feature>
<feature type="compositionally biased region" description="Basic and acidic residues" evidence="1">
    <location>
        <begin position="381"/>
        <end position="395"/>
    </location>
</feature>
<feature type="compositionally biased region" description="Basic and acidic residues" evidence="1">
    <location>
        <begin position="346"/>
        <end position="357"/>
    </location>
</feature>
<feature type="compositionally biased region" description="Basic and acidic residues" evidence="1">
    <location>
        <begin position="284"/>
        <end position="298"/>
    </location>
</feature>
<reference evidence="2" key="1">
    <citation type="journal article" date="2022" name="bioRxiv">
        <title>Sequencing and chromosome-scale assembly of the giantPleurodeles waltlgenome.</title>
        <authorList>
            <person name="Brown T."/>
            <person name="Elewa A."/>
            <person name="Iarovenko S."/>
            <person name="Subramanian E."/>
            <person name="Araus A.J."/>
            <person name="Petzold A."/>
            <person name="Susuki M."/>
            <person name="Suzuki K.-i.T."/>
            <person name="Hayashi T."/>
            <person name="Toyoda A."/>
            <person name="Oliveira C."/>
            <person name="Osipova E."/>
            <person name="Leigh N.D."/>
            <person name="Simon A."/>
            <person name="Yun M.H."/>
        </authorList>
    </citation>
    <scope>NUCLEOTIDE SEQUENCE</scope>
    <source>
        <strain evidence="2">20211129_DDA</strain>
        <tissue evidence="2">Liver</tissue>
    </source>
</reference>
<sequence length="556" mass="63440">MQRPPSVKDALRGRSKSPHMSSKGEEECPIICDTEGDEQNLRSEDDSGSPICIGGVCLMPRPLSSGQVIRDRSKSPHLSSEREELCPIQSHEEREKQLASSRNRSGSSRCKVGNSNRDRSRSPHLEYRVEEVCLNYDREEKDRKPPRARGRLGSSYCDREGYLQHRTPSPKVSVRGRSRTPSMGSKNKESCPKRGHESRDRQSRSRSRSRSPSYRGKCTSRQSSVSPKGAGRGRSRSPRRNCEVEDRCLQTSHRERDEQHEKDRGTPKKASCKREGSSRSPKRTGSDKSCSPHKDSEVMKRCLKLCQEEEETSGQQASANDSRCEKCLKQSDEDRANHPGMARHQPQKDKQQERAETELSSTLLYGTDSCPQHRPPSTWEAGRDRSRSPHQDCKEKGWEIASGHKEGGTQSMHLTDCPYQDVLRARHLQGGAEERAQSDQATCSFNYGQETFQQRCLSPQECARDRSRSPQRDLEVDERGLLNVSQDGRDWQHTWGRVKHQEYDEGINGYPRPQHAMSRMRRGAVEGRRRRCMEREMSGCINRMLLKLVNRLISDL</sequence>
<proteinExistence type="predicted"/>
<accession>A0AAV7LTH6</accession>
<feature type="compositionally biased region" description="Basic and acidic residues" evidence="1">
    <location>
        <begin position="240"/>
        <end position="277"/>
    </location>
</feature>
<organism evidence="2 3">
    <name type="scientific">Pleurodeles waltl</name>
    <name type="common">Iberian ribbed newt</name>
    <dbReference type="NCBI Taxonomy" id="8319"/>
    <lineage>
        <taxon>Eukaryota</taxon>
        <taxon>Metazoa</taxon>
        <taxon>Chordata</taxon>
        <taxon>Craniata</taxon>
        <taxon>Vertebrata</taxon>
        <taxon>Euteleostomi</taxon>
        <taxon>Amphibia</taxon>
        <taxon>Batrachia</taxon>
        <taxon>Caudata</taxon>
        <taxon>Salamandroidea</taxon>
        <taxon>Salamandridae</taxon>
        <taxon>Pleurodelinae</taxon>
        <taxon>Pleurodeles</taxon>
    </lineage>
</organism>
<dbReference type="Proteomes" id="UP001066276">
    <property type="component" value="Chromosome 11"/>
</dbReference>
<feature type="region of interest" description="Disordered" evidence="1">
    <location>
        <begin position="1"/>
        <end position="47"/>
    </location>
</feature>
<feature type="region of interest" description="Disordered" evidence="1">
    <location>
        <begin position="61"/>
        <end position="298"/>
    </location>
</feature>
<feature type="compositionally biased region" description="Polar residues" evidence="1">
    <location>
        <begin position="98"/>
        <end position="108"/>
    </location>
</feature>
<comment type="caution">
    <text evidence="2">The sequence shown here is derived from an EMBL/GenBank/DDBJ whole genome shotgun (WGS) entry which is preliminary data.</text>
</comment>
<gene>
    <name evidence="2" type="ORF">NDU88_004018</name>
</gene>
<feature type="compositionally biased region" description="Basic and acidic residues" evidence="1">
    <location>
        <begin position="116"/>
        <end position="145"/>
    </location>
</feature>
<name>A0AAV7LTH6_PLEWA</name>
<dbReference type="AlphaFoldDB" id="A0AAV7LTH6"/>
<protein>
    <submittedName>
        <fullName evidence="2">Uncharacterized protein</fullName>
    </submittedName>
</protein>